<feature type="transmembrane region" description="Helical" evidence="11">
    <location>
        <begin position="222"/>
        <end position="241"/>
    </location>
</feature>
<keyword evidence="7 11" id="KW-0256">Endoplasmic reticulum</keyword>
<dbReference type="HOGENOM" id="CLU_022045_1_1_1"/>
<dbReference type="UniPathway" id="UPA00378"/>
<dbReference type="EC" id="2.4.1.-" evidence="11"/>
<feature type="transmembrane region" description="Helical" evidence="11">
    <location>
        <begin position="181"/>
        <end position="202"/>
    </location>
</feature>
<keyword evidence="8 11" id="KW-1133">Transmembrane helix</keyword>
<dbReference type="OrthoDB" id="1689333at2759"/>
<keyword evidence="4 11" id="KW-0328">Glycosyltransferase</keyword>
<dbReference type="InterPro" id="IPR004856">
    <property type="entry name" value="Glyco_trans_ALG6/ALG8"/>
</dbReference>
<dbReference type="AlphaFoldDB" id="B6JZC1"/>
<evidence type="ECO:0000256" key="3">
    <source>
        <dbReference type="ARBA" id="ARBA00008715"/>
    </source>
</evidence>
<sequence length="504" mass="58048">MPTLSMLYNTAIASAFVKILLFPCYRSTDFEVHRNWLAITHSLPLKEWYTSHISEWTLDYPPFFAWLEFTLSWIARLLGFDKAMLDPYNLNYVSTSTIVFQRSSVIVLELVLLYALCAYVRSMPARDQPNAILAAIDIFLSPALLIIDHIHFQYNGFLFGILMWSLVLAQKRETLLKSAALFAALLCFKHIYLYVAPAYFVFLLRTYCLSPSGYRIQFKNSIKLGATVIGIFLLAFGPWIYMGQMPQVFQRLFPFSRGLCHAYWAPNFWAMYAFADRVATFFLPRFGYSLPDAVNSALNGPTRGLVRDTVFTVLPNITPRLTFLITLFFQSLVLIKLFFRPTWRNFVGAVTLCGWLSYLFGWHVHEKAILIVIMPFGLLSLKDRRYLEAFRPLAVAGCISLFPLLFTPAEAPIKYLYTGLWVAILLKFNRAAPVPLKRQFLLTRVNLSYMAGFIPLLIYNGIVHRIVFGDRLEFLPLMLLSAYAAWGIFWSCISLIWLYFTDLD</sequence>
<feature type="transmembrane region" description="Helical" evidence="11">
    <location>
        <begin position="345"/>
        <end position="365"/>
    </location>
</feature>
<comment type="subcellular location">
    <subcellularLocation>
        <location evidence="1 11">Endoplasmic reticulum membrane</location>
        <topology evidence="1 11">Multi-pass membrane protein</topology>
    </subcellularLocation>
</comment>
<feature type="transmembrane region" description="Helical" evidence="11">
    <location>
        <begin position="474"/>
        <end position="500"/>
    </location>
</feature>
<dbReference type="Pfam" id="PF03155">
    <property type="entry name" value="Alg6_Alg8"/>
    <property type="match status" value="1"/>
</dbReference>
<feature type="transmembrane region" description="Helical" evidence="11">
    <location>
        <begin position="131"/>
        <end position="147"/>
    </location>
</feature>
<accession>B6JZC1</accession>
<dbReference type="GeneID" id="7049945"/>
<dbReference type="STRING" id="402676.B6JZC1"/>
<dbReference type="GO" id="GO:0005789">
    <property type="term" value="C:endoplasmic reticulum membrane"/>
    <property type="evidence" value="ECO:0000318"/>
    <property type="project" value="GO_Central"/>
</dbReference>
<gene>
    <name evidence="13" type="primary">alg8</name>
    <name evidence="12" type="ORF">SJAG_01950</name>
</gene>
<keyword evidence="6 11" id="KW-0812">Transmembrane</keyword>
<protein>
    <recommendedName>
        <fullName evidence="11">Alpha-1,3-glucosyltransferase</fullName>
        <ecNumber evidence="11">2.4.1.-</ecNumber>
    </recommendedName>
</protein>
<evidence type="ECO:0000256" key="1">
    <source>
        <dbReference type="ARBA" id="ARBA00004477"/>
    </source>
</evidence>
<dbReference type="PANTHER" id="PTHR12413:SF2">
    <property type="entry name" value="DOLICHYL PYROPHOSPHATE GLC1MAN9GLCNAC2 ALPHA-1,3-GLUCOSYLTRANSFERASE-RELATED"/>
    <property type="match status" value="1"/>
</dbReference>
<evidence type="ECO:0000256" key="10">
    <source>
        <dbReference type="ARBA" id="ARBA00047346"/>
    </source>
</evidence>
<evidence type="ECO:0000256" key="5">
    <source>
        <dbReference type="ARBA" id="ARBA00022679"/>
    </source>
</evidence>
<evidence type="ECO:0000256" key="7">
    <source>
        <dbReference type="ARBA" id="ARBA00022824"/>
    </source>
</evidence>
<organism evidence="12 14">
    <name type="scientific">Schizosaccharomyces japonicus (strain yFS275 / FY16936)</name>
    <name type="common">Fission yeast</name>
    <dbReference type="NCBI Taxonomy" id="402676"/>
    <lineage>
        <taxon>Eukaryota</taxon>
        <taxon>Fungi</taxon>
        <taxon>Dikarya</taxon>
        <taxon>Ascomycota</taxon>
        <taxon>Taphrinomycotina</taxon>
        <taxon>Schizosaccharomycetes</taxon>
        <taxon>Schizosaccharomycetales</taxon>
        <taxon>Schizosaccharomycetaceae</taxon>
        <taxon>Schizosaccharomyces</taxon>
    </lineage>
</organism>
<keyword evidence="9 11" id="KW-0472">Membrane</keyword>
<dbReference type="EMBL" id="KE651168">
    <property type="protein sequence ID" value="EEB06889.1"/>
    <property type="molecule type" value="Genomic_DNA"/>
</dbReference>
<feature type="transmembrane region" description="Helical" evidence="11">
    <location>
        <begin position="412"/>
        <end position="429"/>
    </location>
</feature>
<evidence type="ECO:0000256" key="6">
    <source>
        <dbReference type="ARBA" id="ARBA00022692"/>
    </source>
</evidence>
<comment type="pathway">
    <text evidence="2 11">Protein modification; protein glycosylation.</text>
</comment>
<feature type="transmembrane region" description="Helical" evidence="11">
    <location>
        <begin position="441"/>
        <end position="462"/>
    </location>
</feature>
<reference evidence="12 14" key="1">
    <citation type="journal article" date="2011" name="Science">
        <title>Comparative functional genomics of the fission yeasts.</title>
        <authorList>
            <person name="Rhind N."/>
            <person name="Chen Z."/>
            <person name="Yassour M."/>
            <person name="Thompson D.A."/>
            <person name="Haas B.J."/>
            <person name="Habib N."/>
            <person name="Wapinski I."/>
            <person name="Roy S."/>
            <person name="Lin M.F."/>
            <person name="Heiman D.I."/>
            <person name="Young S.K."/>
            <person name="Furuya K."/>
            <person name="Guo Y."/>
            <person name="Pidoux A."/>
            <person name="Chen H.M."/>
            <person name="Robbertse B."/>
            <person name="Goldberg J.M."/>
            <person name="Aoki K."/>
            <person name="Bayne E.H."/>
            <person name="Berlin A.M."/>
            <person name="Desjardins C.A."/>
            <person name="Dobbs E."/>
            <person name="Dukaj L."/>
            <person name="Fan L."/>
            <person name="FitzGerald M.G."/>
            <person name="French C."/>
            <person name="Gujja S."/>
            <person name="Hansen K."/>
            <person name="Keifenheim D."/>
            <person name="Levin J.Z."/>
            <person name="Mosher R.A."/>
            <person name="Mueller C.A."/>
            <person name="Pfiffner J."/>
            <person name="Priest M."/>
            <person name="Russ C."/>
            <person name="Smialowska A."/>
            <person name="Swoboda P."/>
            <person name="Sykes S.M."/>
            <person name="Vaughn M."/>
            <person name="Vengrova S."/>
            <person name="Yoder R."/>
            <person name="Zeng Q."/>
            <person name="Allshire R."/>
            <person name="Baulcombe D."/>
            <person name="Birren B.W."/>
            <person name="Brown W."/>
            <person name="Ekwall K."/>
            <person name="Kellis M."/>
            <person name="Leatherwood J."/>
            <person name="Levin H."/>
            <person name="Margalit H."/>
            <person name="Martienssen R."/>
            <person name="Nieduszynski C.A."/>
            <person name="Spatafora J.W."/>
            <person name="Friedman N."/>
            <person name="Dalgaard J.Z."/>
            <person name="Baumann P."/>
            <person name="Niki H."/>
            <person name="Regev A."/>
            <person name="Nusbaum C."/>
        </authorList>
    </citation>
    <scope>NUCLEOTIDE SEQUENCE [LARGE SCALE GENOMIC DNA]</scope>
    <source>
        <strain evidence="14">yFS275 / FY16936</strain>
    </source>
</reference>
<keyword evidence="5 11" id="KW-0808">Transferase</keyword>
<evidence type="ECO:0000256" key="8">
    <source>
        <dbReference type="ARBA" id="ARBA00022989"/>
    </source>
</evidence>
<dbReference type="eggNOG" id="KOG2576">
    <property type="taxonomic scope" value="Eukaryota"/>
</dbReference>
<feature type="transmembrane region" description="Helical" evidence="11">
    <location>
        <begin position="321"/>
        <end position="339"/>
    </location>
</feature>
<proteinExistence type="inferred from homology"/>
<feature type="transmembrane region" description="Helical" evidence="11">
    <location>
        <begin position="99"/>
        <end position="119"/>
    </location>
</feature>
<name>B6JZC1_SCHJY</name>
<evidence type="ECO:0000256" key="9">
    <source>
        <dbReference type="ARBA" id="ARBA00023136"/>
    </source>
</evidence>
<dbReference type="PANTHER" id="PTHR12413">
    <property type="entry name" value="DOLICHYL GLYCOSYLTRANSFERASE"/>
    <property type="match status" value="1"/>
</dbReference>
<keyword evidence="14" id="KW-1185">Reference proteome</keyword>
<evidence type="ECO:0000256" key="11">
    <source>
        <dbReference type="RuleBase" id="RU363110"/>
    </source>
</evidence>
<evidence type="ECO:0000313" key="14">
    <source>
        <dbReference type="Proteomes" id="UP000001744"/>
    </source>
</evidence>
<evidence type="ECO:0000256" key="2">
    <source>
        <dbReference type="ARBA" id="ARBA00004922"/>
    </source>
</evidence>
<dbReference type="Proteomes" id="UP000001744">
    <property type="component" value="Unassembled WGS sequence"/>
</dbReference>
<dbReference type="GO" id="GO:0006488">
    <property type="term" value="P:dolichol-linked oligosaccharide biosynthetic process"/>
    <property type="evidence" value="ECO:0000318"/>
    <property type="project" value="GO_Central"/>
</dbReference>
<evidence type="ECO:0000313" key="13">
    <source>
        <dbReference type="JaponicusDB" id="SJAG_01950"/>
    </source>
</evidence>
<dbReference type="VEuPathDB" id="FungiDB:SJAG_01950"/>
<evidence type="ECO:0000313" key="12">
    <source>
        <dbReference type="EMBL" id="EEB06889.1"/>
    </source>
</evidence>
<dbReference type="RefSeq" id="XP_002173182.1">
    <property type="nucleotide sequence ID" value="XM_002173146.2"/>
</dbReference>
<dbReference type="OMA" id="YHSTDFD"/>
<dbReference type="JaponicusDB" id="SJAG_01950">
    <property type="gene designation" value="alg8"/>
</dbReference>
<comment type="similarity">
    <text evidence="3 11">Belongs to the ALG6/ALG8 glucosyltransferase family.</text>
</comment>
<evidence type="ECO:0000256" key="4">
    <source>
        <dbReference type="ARBA" id="ARBA00022676"/>
    </source>
</evidence>
<dbReference type="GO" id="GO:0042283">
    <property type="term" value="F:dolichyl pyrophosphate Glc1Man9GlcNAc2 alpha-1,3-glucosyltransferase activity"/>
    <property type="evidence" value="ECO:0000318"/>
    <property type="project" value="GO_Central"/>
</dbReference>
<comment type="catalytic activity">
    <reaction evidence="10">
        <text>an alpha-D-Glc-(1-&gt;3)-alpha-D-Man-(1-&gt;2)-alpha-D-Man-(1-&gt;2)-alpha-D-Man-(1-&gt;3)-[alpha-D-Man-(1-&gt;2)-alpha-D-Man-(1-&gt;3)-[alpha-D-Man-(1-&gt;2)-alpha-D-Man-(1-&gt;6)]-alpha-D-Man-(1-&gt;6)]-beta-D-Man-(1-&gt;4)-beta-D-GlcNAc-(1-&gt;4)-alpha-D-GlcNAc-diphospho-di-trans,poly-cis-dolichol + a di-trans,poly-cis-dolichyl beta-D-glucosyl phosphate = an alpha-D-Glc-(1-&gt;3)-alpha-D-Glc-(1-&gt;3)-alpha-D-Man-(1-&gt;2)-alpha-D-Man-(1-&gt;2)-alpha-D-Man-(1-&gt;3)-[alpha-D-Man-(1-&gt;2)-alpha-D-Man-(1-&gt;3)-[alpha-D-Man-(1-&gt;2)-alpha-D-Man-(1-&gt;6)]-alpha-D-Man-(1-&gt;6)]-beta-D-Man-(1-&gt;4)-beta-D-GlcNAc-(1-&gt;4)-alpha-D-GlcNAc-diphospho-di-trans,poly-cis-dolichol + a di-trans,poly-cis-dolichyl phosphate + H(+)</text>
        <dbReference type="Rhea" id="RHEA:31307"/>
        <dbReference type="Rhea" id="RHEA-COMP:19498"/>
        <dbReference type="Rhea" id="RHEA-COMP:19502"/>
        <dbReference type="Rhea" id="RHEA-COMP:19521"/>
        <dbReference type="Rhea" id="RHEA-COMP:19522"/>
        <dbReference type="ChEBI" id="CHEBI:15378"/>
        <dbReference type="ChEBI" id="CHEBI:57525"/>
        <dbReference type="ChEBI" id="CHEBI:57683"/>
        <dbReference type="ChEBI" id="CHEBI:132521"/>
        <dbReference type="ChEBI" id="CHEBI:132522"/>
        <dbReference type="EC" id="2.4.1.265"/>
    </reaction>
    <physiologicalReaction direction="left-to-right" evidence="10">
        <dbReference type="Rhea" id="RHEA:31308"/>
    </physiologicalReaction>
</comment>